<gene>
    <name evidence="2" type="ORF">BDP81DRAFT_413871</name>
</gene>
<reference evidence="2" key="1">
    <citation type="submission" date="2021-06" db="EMBL/GenBank/DDBJ databases">
        <title>Comparative genomics, transcriptomics and evolutionary studies reveal genomic signatures of adaptation to plant cell wall in hemibiotrophic fungi.</title>
        <authorList>
            <consortium name="DOE Joint Genome Institute"/>
            <person name="Baroncelli R."/>
            <person name="Diaz J.F."/>
            <person name="Benocci T."/>
            <person name="Peng M."/>
            <person name="Battaglia E."/>
            <person name="Haridas S."/>
            <person name="Andreopoulos W."/>
            <person name="Labutti K."/>
            <person name="Pangilinan J."/>
            <person name="Floch G.L."/>
            <person name="Makela M.R."/>
            <person name="Henrissat B."/>
            <person name="Grigoriev I.V."/>
            <person name="Crouch J.A."/>
            <person name="De Vries R.P."/>
            <person name="Sukno S.A."/>
            <person name="Thon M.R."/>
        </authorList>
    </citation>
    <scope>NUCLEOTIDE SEQUENCE</scope>
    <source>
        <strain evidence="2">CBS 102054</strain>
    </source>
</reference>
<dbReference type="Proteomes" id="UP001243989">
    <property type="component" value="Unassembled WGS sequence"/>
</dbReference>
<dbReference type="GeneID" id="85474174"/>
<protein>
    <submittedName>
        <fullName evidence="2">Uncharacterized protein</fullName>
    </submittedName>
</protein>
<dbReference type="EMBL" id="JAHMHQ010000001">
    <property type="protein sequence ID" value="KAK1655958.1"/>
    <property type="molecule type" value="Genomic_DNA"/>
</dbReference>
<comment type="caution">
    <text evidence="2">The sequence shown here is derived from an EMBL/GenBank/DDBJ whole genome shotgun (WGS) entry which is preliminary data.</text>
</comment>
<keyword evidence="1" id="KW-0812">Transmembrane</keyword>
<evidence type="ECO:0000256" key="1">
    <source>
        <dbReference type="SAM" id="Phobius"/>
    </source>
</evidence>
<dbReference type="RefSeq" id="XP_060452002.1">
    <property type="nucleotide sequence ID" value="XM_060589312.1"/>
</dbReference>
<keyword evidence="1" id="KW-1133">Transmembrane helix</keyword>
<evidence type="ECO:0000313" key="3">
    <source>
        <dbReference type="Proteomes" id="UP001243989"/>
    </source>
</evidence>
<sequence length="149" mass="17616">MVVAFDMAFNSSFFFFFFFLLFSRRAIPISPTTILSFRFFSQQATFSFLFSNFLFRNIHCSRHFGRGSCVSRGGLGLCFYFYFLIQGTRQKLRLGGKTMRDRQVILKSHESHFLIFREAVVAERRKIFLLMRSEDCEQETGLYVRKDSL</sequence>
<evidence type="ECO:0000313" key="2">
    <source>
        <dbReference type="EMBL" id="KAK1655958.1"/>
    </source>
</evidence>
<proteinExistence type="predicted"/>
<feature type="transmembrane region" description="Helical" evidence="1">
    <location>
        <begin position="36"/>
        <end position="55"/>
    </location>
</feature>
<organism evidence="2 3">
    <name type="scientific">Colletotrichum phormii</name>
    <dbReference type="NCBI Taxonomy" id="359342"/>
    <lineage>
        <taxon>Eukaryota</taxon>
        <taxon>Fungi</taxon>
        <taxon>Dikarya</taxon>
        <taxon>Ascomycota</taxon>
        <taxon>Pezizomycotina</taxon>
        <taxon>Sordariomycetes</taxon>
        <taxon>Hypocreomycetidae</taxon>
        <taxon>Glomerellales</taxon>
        <taxon>Glomerellaceae</taxon>
        <taxon>Colletotrichum</taxon>
        <taxon>Colletotrichum acutatum species complex</taxon>
    </lineage>
</organism>
<dbReference type="AlphaFoldDB" id="A0AAJ0A4W8"/>
<name>A0AAJ0A4W8_9PEZI</name>
<feature type="transmembrane region" description="Helical" evidence="1">
    <location>
        <begin position="67"/>
        <end position="85"/>
    </location>
</feature>
<accession>A0AAJ0A4W8</accession>
<keyword evidence="1" id="KW-0472">Membrane</keyword>
<keyword evidence="3" id="KW-1185">Reference proteome</keyword>